<comment type="caution">
    <text evidence="2">The sequence shown here is derived from an EMBL/GenBank/DDBJ whole genome shotgun (WGS) entry which is preliminary data.</text>
</comment>
<keyword evidence="3" id="KW-1185">Reference proteome</keyword>
<dbReference type="EMBL" id="JAMQAY010000007">
    <property type="protein sequence ID" value="MCM2403160.1"/>
    <property type="molecule type" value="Genomic_DNA"/>
</dbReference>
<proteinExistence type="predicted"/>
<organism evidence="2 3">
    <name type="scientific">Ciceribacter sichuanensis</name>
    <dbReference type="NCBI Taxonomy" id="2949647"/>
    <lineage>
        <taxon>Bacteria</taxon>
        <taxon>Pseudomonadati</taxon>
        <taxon>Pseudomonadota</taxon>
        <taxon>Alphaproteobacteria</taxon>
        <taxon>Hyphomicrobiales</taxon>
        <taxon>Rhizobiaceae</taxon>
        <taxon>Ciceribacter</taxon>
    </lineage>
</organism>
<gene>
    <name evidence="2" type="ORF">NBH20_18485</name>
</gene>
<evidence type="ECO:0000259" key="1">
    <source>
        <dbReference type="Pfam" id="PF13340"/>
    </source>
</evidence>
<accession>A0ABT0VBA0</accession>
<dbReference type="Proteomes" id="UP001155079">
    <property type="component" value="Unassembled WGS sequence"/>
</dbReference>
<reference evidence="2 3" key="1">
    <citation type="submission" date="2022-06" db="EMBL/GenBank/DDBJ databases">
        <authorList>
            <person name="Sun Q."/>
        </authorList>
    </citation>
    <scope>NUCLEOTIDE SEQUENCE [LARGE SCALE GENOMIC DNA]</scope>
    <source>
        <strain evidence="2 3">S153</strain>
    </source>
</reference>
<feature type="domain" description="Insertion element IS402-like" evidence="1">
    <location>
        <begin position="16"/>
        <end position="56"/>
    </location>
</feature>
<name>A0ABT0VBA0_9HYPH</name>
<sequence>MTQRYFWEVALARGDLSDAEWRIVEPLLPAENGRKSRTCHDNRRFLDGMLYVLRVG</sequence>
<dbReference type="Pfam" id="PF13340">
    <property type="entry name" value="DUF4096"/>
    <property type="match status" value="1"/>
</dbReference>
<evidence type="ECO:0000313" key="2">
    <source>
        <dbReference type="EMBL" id="MCM2403160.1"/>
    </source>
</evidence>
<protein>
    <submittedName>
        <fullName evidence="2">Transposase</fullName>
    </submittedName>
</protein>
<evidence type="ECO:0000313" key="3">
    <source>
        <dbReference type="Proteomes" id="UP001155079"/>
    </source>
</evidence>
<dbReference type="InterPro" id="IPR025161">
    <property type="entry name" value="IS402-like_dom"/>
</dbReference>